<keyword evidence="2" id="KW-0472">Membrane</keyword>
<feature type="transmembrane region" description="Helical" evidence="2">
    <location>
        <begin position="261"/>
        <end position="279"/>
    </location>
</feature>
<comment type="caution">
    <text evidence="3">The sequence shown here is derived from an EMBL/GenBank/DDBJ whole genome shotgun (WGS) entry which is preliminary data.</text>
</comment>
<feature type="transmembrane region" description="Helical" evidence="2">
    <location>
        <begin position="176"/>
        <end position="198"/>
    </location>
</feature>
<feature type="transmembrane region" description="Helical" evidence="2">
    <location>
        <begin position="61"/>
        <end position="87"/>
    </location>
</feature>
<sequence length="356" mass="39830">MSSAERKFPITAAQLVGNFCETLLYGMYLVTCGLCARAFLLTGSGKEERWLRPHEIRWMMVFIATTLLAICSFDVAIGLLHNFQAFIQSSNPLEEYFDIGDWINISRSVNQVIAMILGDFVLIYRCWIVHGHRWLIIVPSLVLYLGGISMAVRLIQVEADPGTTREISVVSNQLRPWLLAFFAITAAQNALTTSVIIWRIWRVDSRSSAYFHSGSTVNQTRYLRKVMRVIAESGAVYTLMVFLTFILCITGSNALYPMSDMTLQATGIAFNVILIRSPTRRDKQFNAFEHNTRASILVDQHAVVDNTAMRSISMARQPSHPPRQAVKSLGSRARSESSASDLHSDGIVVSKTVLTS</sequence>
<evidence type="ECO:0000313" key="3">
    <source>
        <dbReference type="EMBL" id="KAF7763426.1"/>
    </source>
</evidence>
<proteinExistence type="predicted"/>
<keyword evidence="2" id="KW-1133">Transmembrane helix</keyword>
<protein>
    <submittedName>
        <fullName evidence="3">Uncharacterized protein</fullName>
    </submittedName>
</protein>
<gene>
    <name evidence="3" type="ORF">Agabi119p4_7963</name>
</gene>
<evidence type="ECO:0000313" key="4">
    <source>
        <dbReference type="Proteomes" id="UP000629468"/>
    </source>
</evidence>
<feature type="transmembrane region" description="Helical" evidence="2">
    <location>
        <begin position="23"/>
        <end position="40"/>
    </location>
</feature>
<feature type="region of interest" description="Disordered" evidence="1">
    <location>
        <begin position="313"/>
        <end position="343"/>
    </location>
</feature>
<feature type="transmembrane region" description="Helical" evidence="2">
    <location>
        <begin position="234"/>
        <end position="255"/>
    </location>
</feature>
<accession>A0A8H7EYA9</accession>
<dbReference type="AlphaFoldDB" id="A0A8H7EYA9"/>
<feature type="transmembrane region" description="Helical" evidence="2">
    <location>
        <begin position="134"/>
        <end position="156"/>
    </location>
</feature>
<keyword evidence="2" id="KW-0812">Transmembrane</keyword>
<dbReference type="Proteomes" id="UP000629468">
    <property type="component" value="Unassembled WGS sequence"/>
</dbReference>
<dbReference type="EMBL" id="JABXXO010000011">
    <property type="protein sequence ID" value="KAF7763426.1"/>
    <property type="molecule type" value="Genomic_DNA"/>
</dbReference>
<evidence type="ECO:0000256" key="1">
    <source>
        <dbReference type="SAM" id="MobiDB-lite"/>
    </source>
</evidence>
<name>A0A8H7EYA9_AGABI</name>
<reference evidence="3 4" key="1">
    <citation type="journal article" name="Sci. Rep.">
        <title>Telomere-to-telomere assembled and centromere annotated genomes of the two main subspecies of the button mushroom Agaricus bisporus reveal especially polymorphic chromosome ends.</title>
        <authorList>
            <person name="Sonnenberg A.S.M."/>
            <person name="Sedaghat-Telgerd N."/>
            <person name="Lavrijssen B."/>
            <person name="Ohm R.A."/>
            <person name="Hendrickx P.M."/>
            <person name="Scholtmeijer K."/>
            <person name="Baars J.J.P."/>
            <person name="van Peer A."/>
        </authorList>
    </citation>
    <scope>NUCLEOTIDE SEQUENCE [LARGE SCALE GENOMIC DNA]</scope>
    <source>
        <strain evidence="3 4">H119_p4</strain>
    </source>
</reference>
<organism evidence="3 4">
    <name type="scientific">Agaricus bisporus var. burnettii</name>
    <dbReference type="NCBI Taxonomy" id="192524"/>
    <lineage>
        <taxon>Eukaryota</taxon>
        <taxon>Fungi</taxon>
        <taxon>Dikarya</taxon>
        <taxon>Basidiomycota</taxon>
        <taxon>Agaricomycotina</taxon>
        <taxon>Agaricomycetes</taxon>
        <taxon>Agaricomycetidae</taxon>
        <taxon>Agaricales</taxon>
        <taxon>Agaricineae</taxon>
        <taxon>Agaricaceae</taxon>
        <taxon>Agaricus</taxon>
    </lineage>
</organism>
<evidence type="ECO:0000256" key="2">
    <source>
        <dbReference type="SAM" id="Phobius"/>
    </source>
</evidence>